<evidence type="ECO:0000313" key="2">
    <source>
        <dbReference type="Proteomes" id="UP000006692"/>
    </source>
</evidence>
<dbReference type="HOGENOM" id="CLU_129290_1_0_6"/>
<dbReference type="RefSeq" id="WP_013692763.1">
    <property type="nucleotide sequence ID" value="NC_015379.1"/>
</dbReference>
<dbReference type="InterPro" id="IPR021502">
    <property type="entry name" value="DUF3158"/>
</dbReference>
<name>F2KF21_PSEBN</name>
<sequence length="171" mass="19528">MGLHYFTPLEQNDFEQLAHVAYLKGLFQPFKGKGCLELWASQCVVLRDELIDLAQQRILTQTRRYPFNLLPAQLAQQPTGAGTTFLRWRNPDHSSMGVALWERCMENDATPNLLIDDLFALEQQRIVLNMQISLSHTLARQGNDCATKLAQAEAVYHRCVTRRAINQESTL</sequence>
<reference key="2">
    <citation type="submission" date="2011-03" db="EMBL/GenBank/DDBJ databases">
        <title>Complete Genome Sequence of a beneficial plant roots-associated bacterium Pseudomonas brassicacearum.</title>
        <authorList>
            <person name="Ortet P."/>
            <person name="Barakat M."/>
            <person name="Lalaouna D."/>
            <person name="Fochesato S."/>
            <person name="Barbe V."/>
            <person name="Santaella C."/>
            <person name="Heulin T."/>
            <person name="Achouak W."/>
        </authorList>
    </citation>
    <scope>NUCLEOTIDE SEQUENCE</scope>
    <source>
        <strain>NFM421</strain>
    </source>
</reference>
<organism evidence="1 2">
    <name type="scientific">Pseudomonas brassicacearum (strain NFM421)</name>
    <dbReference type="NCBI Taxonomy" id="994484"/>
    <lineage>
        <taxon>Bacteria</taxon>
        <taxon>Pseudomonadati</taxon>
        <taxon>Pseudomonadota</taxon>
        <taxon>Gammaproteobacteria</taxon>
        <taxon>Pseudomonadales</taxon>
        <taxon>Pseudomonadaceae</taxon>
        <taxon>Pseudomonas</taxon>
    </lineage>
</organism>
<dbReference type="Pfam" id="PF11358">
    <property type="entry name" value="DUF3158"/>
    <property type="match status" value="1"/>
</dbReference>
<dbReference type="Proteomes" id="UP000006692">
    <property type="component" value="Chromosome"/>
</dbReference>
<dbReference type="KEGG" id="pba:PSEBR_a2008"/>
<reference evidence="1 2" key="1">
    <citation type="journal article" date="2011" name="J. Bacteriol.">
        <title>Complete genome sequence of a beneficial plant root-associated bacterium, Pseudomonas brassicacearum.</title>
        <authorList>
            <person name="Ortet P."/>
            <person name="Barakat M."/>
            <person name="Lalaouna D."/>
            <person name="Fochesato S."/>
            <person name="Barbe V."/>
            <person name="Vacherie B."/>
            <person name="Santaella C."/>
            <person name="Heulin T."/>
            <person name="Achouak W."/>
        </authorList>
    </citation>
    <scope>NUCLEOTIDE SEQUENCE [LARGE SCALE GENOMIC DNA]</scope>
    <source>
        <strain evidence="1 2">NFM421</strain>
    </source>
</reference>
<evidence type="ECO:0000313" key="1">
    <source>
        <dbReference type="EMBL" id="AEA68247.1"/>
    </source>
</evidence>
<protein>
    <recommendedName>
        <fullName evidence="3">Integrase</fullName>
    </recommendedName>
</protein>
<proteinExistence type="predicted"/>
<accession>F2KF21</accession>
<dbReference type="AlphaFoldDB" id="F2KF21"/>
<gene>
    <name evidence="1" type="ORF">PSEBR_a2008</name>
</gene>
<evidence type="ECO:0008006" key="3">
    <source>
        <dbReference type="Google" id="ProtNLM"/>
    </source>
</evidence>
<dbReference type="STRING" id="994484.PSEBR_a2008"/>
<dbReference type="EMBL" id="CP002585">
    <property type="protein sequence ID" value="AEA68247.1"/>
    <property type="molecule type" value="Genomic_DNA"/>
</dbReference>